<gene>
    <name evidence="2" type="ORF">METZ01_LOCUS422195</name>
</gene>
<organism evidence="2">
    <name type="scientific">marine metagenome</name>
    <dbReference type="NCBI Taxonomy" id="408172"/>
    <lineage>
        <taxon>unclassified sequences</taxon>
        <taxon>metagenomes</taxon>
        <taxon>ecological metagenomes</taxon>
    </lineage>
</organism>
<dbReference type="InterPro" id="IPR016039">
    <property type="entry name" value="Thiolase-like"/>
</dbReference>
<sequence>MSEAVVIAAVRTAIGSFGGALKEIPAVDLGATVTRAALGRAGVAPERVDEV</sequence>
<accession>A0A382XG31</accession>
<feature type="non-terminal residue" evidence="2">
    <location>
        <position position="51"/>
    </location>
</feature>
<name>A0A382XG31_9ZZZZ</name>
<dbReference type="EMBL" id="UINC01167057">
    <property type="protein sequence ID" value="SVD69341.1"/>
    <property type="molecule type" value="Genomic_DNA"/>
</dbReference>
<proteinExistence type="predicted"/>
<protein>
    <recommendedName>
        <fullName evidence="1">Thiolase N-terminal domain-containing protein</fullName>
    </recommendedName>
</protein>
<evidence type="ECO:0000259" key="1">
    <source>
        <dbReference type="Pfam" id="PF00108"/>
    </source>
</evidence>
<dbReference type="InterPro" id="IPR020616">
    <property type="entry name" value="Thiolase_N"/>
</dbReference>
<feature type="domain" description="Thiolase N-terminal" evidence="1">
    <location>
        <begin position="5"/>
        <end position="51"/>
    </location>
</feature>
<dbReference type="SUPFAM" id="SSF53901">
    <property type="entry name" value="Thiolase-like"/>
    <property type="match status" value="1"/>
</dbReference>
<dbReference type="AlphaFoldDB" id="A0A382XG31"/>
<reference evidence="2" key="1">
    <citation type="submission" date="2018-05" db="EMBL/GenBank/DDBJ databases">
        <authorList>
            <person name="Lanie J.A."/>
            <person name="Ng W.-L."/>
            <person name="Kazmierczak K.M."/>
            <person name="Andrzejewski T.M."/>
            <person name="Davidsen T.M."/>
            <person name="Wayne K.J."/>
            <person name="Tettelin H."/>
            <person name="Glass J.I."/>
            <person name="Rusch D."/>
            <person name="Podicherti R."/>
            <person name="Tsui H.-C.T."/>
            <person name="Winkler M.E."/>
        </authorList>
    </citation>
    <scope>NUCLEOTIDE SEQUENCE</scope>
</reference>
<dbReference type="Pfam" id="PF00108">
    <property type="entry name" value="Thiolase_N"/>
    <property type="match status" value="1"/>
</dbReference>
<evidence type="ECO:0000313" key="2">
    <source>
        <dbReference type="EMBL" id="SVD69341.1"/>
    </source>
</evidence>
<dbReference type="Gene3D" id="3.40.47.10">
    <property type="match status" value="1"/>
</dbReference>
<dbReference type="GO" id="GO:0016747">
    <property type="term" value="F:acyltransferase activity, transferring groups other than amino-acyl groups"/>
    <property type="evidence" value="ECO:0007669"/>
    <property type="project" value="InterPro"/>
</dbReference>